<dbReference type="EMBL" id="GG662504">
    <property type="protein sequence ID" value="EWS72343.1"/>
    <property type="molecule type" value="Genomic_DNA"/>
</dbReference>
<feature type="region of interest" description="Disordered" evidence="2">
    <location>
        <begin position="328"/>
        <end position="480"/>
    </location>
</feature>
<feature type="region of interest" description="Disordered" evidence="2">
    <location>
        <begin position="1508"/>
        <end position="1542"/>
    </location>
</feature>
<feature type="compositionally biased region" description="Polar residues" evidence="2">
    <location>
        <begin position="328"/>
        <end position="350"/>
    </location>
</feature>
<feature type="compositionally biased region" description="Low complexity" evidence="2">
    <location>
        <begin position="1567"/>
        <end position="1580"/>
    </location>
</feature>
<feature type="compositionally biased region" description="Polar residues" evidence="2">
    <location>
        <begin position="1516"/>
        <end position="1541"/>
    </location>
</feature>
<reference evidence="4" key="1">
    <citation type="journal article" date="2006" name="PLoS Biol.">
        <title>Macronuclear genome sequence of the ciliate Tetrahymena thermophila, a model eukaryote.</title>
        <authorList>
            <person name="Eisen J.A."/>
            <person name="Coyne R.S."/>
            <person name="Wu M."/>
            <person name="Wu D."/>
            <person name="Thiagarajan M."/>
            <person name="Wortman J.R."/>
            <person name="Badger J.H."/>
            <person name="Ren Q."/>
            <person name="Amedeo P."/>
            <person name="Jones K.M."/>
            <person name="Tallon L.J."/>
            <person name="Delcher A.L."/>
            <person name="Salzberg S.L."/>
            <person name="Silva J.C."/>
            <person name="Haas B.J."/>
            <person name="Majoros W.H."/>
            <person name="Farzad M."/>
            <person name="Carlton J.M."/>
            <person name="Smith R.K. Jr."/>
            <person name="Garg J."/>
            <person name="Pearlman R.E."/>
            <person name="Karrer K.M."/>
            <person name="Sun L."/>
            <person name="Manning G."/>
            <person name="Elde N.C."/>
            <person name="Turkewitz A.P."/>
            <person name="Asai D.J."/>
            <person name="Wilkes D.E."/>
            <person name="Wang Y."/>
            <person name="Cai H."/>
            <person name="Collins K."/>
            <person name="Stewart B.A."/>
            <person name="Lee S.R."/>
            <person name="Wilamowska K."/>
            <person name="Weinberg Z."/>
            <person name="Ruzzo W.L."/>
            <person name="Wloga D."/>
            <person name="Gaertig J."/>
            <person name="Frankel J."/>
            <person name="Tsao C.-C."/>
            <person name="Gorovsky M.A."/>
            <person name="Keeling P.J."/>
            <person name="Waller R.F."/>
            <person name="Patron N.J."/>
            <person name="Cherry J.M."/>
            <person name="Stover N.A."/>
            <person name="Krieger C.J."/>
            <person name="del Toro C."/>
            <person name="Ryder H.F."/>
            <person name="Williamson S.C."/>
            <person name="Barbeau R.A."/>
            <person name="Hamilton E.P."/>
            <person name="Orias E."/>
        </authorList>
    </citation>
    <scope>NUCLEOTIDE SEQUENCE [LARGE SCALE GENOMIC DNA]</scope>
    <source>
        <strain evidence="4">SB210</strain>
    </source>
</reference>
<dbReference type="SMART" id="SM00175">
    <property type="entry name" value="RAB"/>
    <property type="match status" value="1"/>
</dbReference>
<keyword evidence="1" id="KW-0175">Coiled coil</keyword>
<dbReference type="SUPFAM" id="SSF52540">
    <property type="entry name" value="P-loop containing nucleoside triphosphate hydrolases"/>
    <property type="match status" value="1"/>
</dbReference>
<feature type="compositionally biased region" description="Polar residues" evidence="2">
    <location>
        <begin position="357"/>
        <end position="373"/>
    </location>
</feature>
<evidence type="ECO:0000256" key="1">
    <source>
        <dbReference type="SAM" id="Coils"/>
    </source>
</evidence>
<evidence type="ECO:0000313" key="4">
    <source>
        <dbReference type="Proteomes" id="UP000009168"/>
    </source>
</evidence>
<dbReference type="CDD" id="cd00882">
    <property type="entry name" value="Ras_like_GTPase"/>
    <property type="match status" value="1"/>
</dbReference>
<feature type="compositionally biased region" description="Polar residues" evidence="2">
    <location>
        <begin position="566"/>
        <end position="578"/>
    </location>
</feature>
<gene>
    <name evidence="3" type="ORF">TTHERM_000444779</name>
</gene>
<accession>W7X7I6</accession>
<feature type="compositionally biased region" description="Polar residues" evidence="2">
    <location>
        <begin position="423"/>
        <end position="451"/>
    </location>
</feature>
<feature type="compositionally biased region" description="Low complexity" evidence="2">
    <location>
        <begin position="388"/>
        <end position="422"/>
    </location>
</feature>
<feature type="compositionally biased region" description="Polar residues" evidence="2">
    <location>
        <begin position="879"/>
        <end position="893"/>
    </location>
</feature>
<sequence>MNVSNLKAVVYGDPKSGKKSLIKQLSNKNGQLVIEDKVVNAQYIFEFQINNFEPDEDTICLIYVVDLTKAESLDDIQTKYYSKINKDYIPIKNISILVGNKVDREDDRQIDKDDLQTYAVDNGMLVNEVSCINNGSNIEALIRQITNKAKLLLKNQQKRVPAGNSKSPRTLRENIMITQKNTEKSQDQVQVDANQTLQKPSQVNTSQINNVIIKPKEVNDIRKEQRDVEKNRASNGDIDGSSSPQRKKFDFKDKLKQFTKKKDDQDDPSVCLEEKKEVIIASQKDMKDVKQGLKKVEVNKINNIPKQQEQNSSNNNKNEFLNKFQKITQKNDQTQPQDSNTSKIESNQFLQRDRQTSFKGQEQKPTTAVTSQIKKFENVEQPQKQESKTSSSRSSVVKRNSILHNNEQSSQNSNRRNSINQNGKINTADNDSKSMVTGNKLGNDQKNNNYNSKEDDKKNILLPSSNNSQRSEQNNSNGGQSLIESMYKNRLSISNKIPPSATNGKHEVKNVVKFQDEVVENKRKQSDITGSKSLVKDSTQSKSNIQEDQSKKKLSPLELLKMKPENNTNSNKLSTQHTNQKKESENQQQEQNEKSLNSKSVENQKIHEANNQKQQIDLITQKNQSDSIEQNIRKTSFQKTQPNQKTELLVNQTDEKQKIAKLASLEEGENQGRPLPQPQINILQCSSSPKQKQENAYLNLVGGVSDQNSAKKSSNSLNEYLENENLVNNQLSLLNELATQIQSQNNGAARFENNSQTQSQQKQYKEKEDLKQQKTEDLQLKNQANTKQQNNEDFKQNNKQELNSQQQFQLPLQFKTKENQLYKSEYSEKGAQDNEKNDNQVNEAEYQNVFQYLKIYESTVINQNNPVFYRASFENVPNIMNPSSNESSMINPQTEKEEQSHKETKQEDVQNEQQVQNQIQKSTGQPLNEIKQIIDNKQITDMNIFDSNFNSFNIKDSSANKQLNNHSQNSQSYFQKFNQFRQNQFNQQSNEDQQNQIENLEQFQSFQNKQDVVYQNKQDTAIQSKQDTAFENKQQNLQANNYNISQQPQIQLQNQIIQAQNEIKQKQLINDSQLISKQQNGYLVQQQGLENFQNTQLNQIQIQQQQQMPLQNKFQNNLIFQQSNLSPNQQPSLVSQNNINNLNQSPPLYQQQQISENLLGQFGSQGTINHNSLSQAGNLSFQQHMSQQSDQDILVQQLLKQLLMNQQYQQNQVTMQLIQQLLQNQQNSIGFSQNAIPSQFSFAQNPNNIQLSPYIQQTQRQQSQQSIVQSPYVNPFEQQSQFNQSNINEILLRQQQIQNQNHLIQLSPISNNLNSNQQLQQINLQKVDGIPDQMQSETYRNYFKNSTQLNEKSKEEQANQSKYNNISELDGKVSRFSIHTNNITPEPNNLSSIGQAYYENNIQYRDNSVLVADIEMKQNNINKFSPHSLTRPNGDLHYNNLHQSDEKQNDFLNIKDQNSQFLNDRDIQNGETRGRNMNQNYFYQQQYKGFPSERYYSHLKQDEILDKSNQRRDVSEGNQKQPFQHLQGNRQHQTREFSNSSHIDELLREVNNISLNKSTLKDKYHGSSISQSQIRSNRNQYGENQQANTSNILLNTTGNLVDKSLDQIQELSKLDKNIKKLEESIEDIDYELLQGRIQQKIKSRREHSNNQDLIREKDTDTLQTEMNDQGVQNTNYSQRVKAQNEKTQNIEKHSHLQMQNIIQSLLNQEDDSFRSSNVLKQKQIITNANIPIYETKLQTSRKSPSKIQQIEDTQIINGKSISRKSIQQNTQRTNRNASVESNIQTSHQTQYLHQQNFSSKKQKSILLLNFEYNNQQFIIDVFGDDTSFQLAERFFSSQNKTATRNQIKKLANIIESIINKYCTNLYDKIQKVEKKSQNFQISKS</sequence>
<feature type="region of interest" description="Disordered" evidence="2">
    <location>
        <begin position="879"/>
        <end position="923"/>
    </location>
</feature>
<feature type="compositionally biased region" description="Low complexity" evidence="2">
    <location>
        <begin position="464"/>
        <end position="480"/>
    </location>
</feature>
<name>W7X7I6_TETTS</name>
<evidence type="ECO:0000256" key="2">
    <source>
        <dbReference type="SAM" id="MobiDB-lite"/>
    </source>
</evidence>
<feature type="compositionally biased region" description="Basic and acidic residues" evidence="2">
    <location>
        <begin position="1463"/>
        <end position="1474"/>
    </location>
</feature>
<feature type="region of interest" description="Disordered" evidence="2">
    <location>
        <begin position="748"/>
        <end position="793"/>
    </location>
</feature>
<dbReference type="InterPro" id="IPR027417">
    <property type="entry name" value="P-loop_NTPase"/>
</dbReference>
<feature type="compositionally biased region" description="Low complexity" evidence="2">
    <location>
        <begin position="911"/>
        <end position="920"/>
    </location>
</feature>
<organism evidence="3 4">
    <name type="scientific">Tetrahymena thermophila (strain SB210)</name>
    <dbReference type="NCBI Taxonomy" id="312017"/>
    <lineage>
        <taxon>Eukaryota</taxon>
        <taxon>Sar</taxon>
        <taxon>Alveolata</taxon>
        <taxon>Ciliophora</taxon>
        <taxon>Intramacronucleata</taxon>
        <taxon>Oligohymenophorea</taxon>
        <taxon>Hymenostomatida</taxon>
        <taxon>Tetrahymenina</taxon>
        <taxon>Tetrahymenidae</taxon>
        <taxon>Tetrahymena</taxon>
    </lineage>
</organism>
<dbReference type="Gene3D" id="3.40.50.300">
    <property type="entry name" value="P-loop containing nucleotide triphosphate hydrolases"/>
    <property type="match status" value="1"/>
</dbReference>
<feature type="region of interest" description="Disordered" evidence="2">
    <location>
        <begin position="1562"/>
        <end position="1584"/>
    </location>
</feature>
<dbReference type="KEGG" id="tet:TTHERM_000444779"/>
<keyword evidence="4" id="KW-1185">Reference proteome</keyword>
<feature type="compositionally biased region" description="Polar residues" evidence="2">
    <location>
        <begin position="527"/>
        <end position="547"/>
    </location>
</feature>
<dbReference type="Proteomes" id="UP000009168">
    <property type="component" value="Unassembled WGS sequence"/>
</dbReference>
<feature type="region of interest" description="Disordered" evidence="2">
    <location>
        <begin position="1457"/>
        <end position="1480"/>
    </location>
</feature>
<proteinExistence type="predicted"/>
<feature type="compositionally biased region" description="Polar residues" evidence="2">
    <location>
        <begin position="780"/>
        <end position="789"/>
    </location>
</feature>
<protein>
    <submittedName>
        <fullName evidence="3">C2 domain protein</fullName>
    </submittedName>
</protein>
<feature type="compositionally biased region" description="Polar residues" evidence="2">
    <location>
        <begin position="748"/>
        <end position="762"/>
    </location>
</feature>
<feature type="region of interest" description="Disordered" evidence="2">
    <location>
        <begin position="520"/>
        <end position="600"/>
    </location>
</feature>
<feature type="compositionally biased region" description="Basic and acidic residues" evidence="2">
    <location>
        <begin position="894"/>
        <end position="908"/>
    </location>
</feature>
<evidence type="ECO:0000313" key="3">
    <source>
        <dbReference type="EMBL" id="EWS72343.1"/>
    </source>
</evidence>
<feature type="coiled-coil region" evidence="1">
    <location>
        <begin position="1604"/>
        <end position="1631"/>
    </location>
</feature>
<dbReference type="GeneID" id="24439017"/>
<feature type="compositionally biased region" description="Basic and acidic residues" evidence="2">
    <location>
        <begin position="374"/>
        <end position="387"/>
    </location>
</feature>
<dbReference type="InParanoid" id="W7X7I6"/>
<dbReference type="PROSITE" id="PS51419">
    <property type="entry name" value="RAB"/>
    <property type="match status" value="1"/>
</dbReference>
<feature type="compositionally biased region" description="Basic and acidic residues" evidence="2">
    <location>
        <begin position="763"/>
        <end position="779"/>
    </location>
</feature>
<dbReference type="RefSeq" id="XP_012655120.1">
    <property type="nucleotide sequence ID" value="XM_012799666.1"/>
</dbReference>
<feature type="region of interest" description="Disordered" evidence="2">
    <location>
        <begin position="225"/>
        <end position="252"/>
    </location>
</feature>
<feature type="compositionally biased region" description="Low complexity" evidence="2">
    <location>
        <begin position="586"/>
        <end position="598"/>
    </location>
</feature>